<name>A0A089LXW8_9BACL</name>
<dbReference type="OrthoDB" id="2617953at2"/>
<accession>A0A089LXW8</accession>
<protein>
    <submittedName>
        <fullName evidence="1">Uncharacterized protein</fullName>
    </submittedName>
</protein>
<reference evidence="1 2" key="1">
    <citation type="submission" date="2014-08" db="EMBL/GenBank/DDBJ databases">
        <title>Comparative genomics of the Paenibacillus odorifer group.</title>
        <authorList>
            <person name="den Bakker H.C."/>
            <person name="Tsai Y.-C."/>
            <person name="Martin N."/>
            <person name="Korlach J."/>
            <person name="Wiedmann M."/>
        </authorList>
    </citation>
    <scope>NUCLEOTIDE SEQUENCE [LARGE SCALE GENOMIC DNA]</scope>
    <source>
        <strain evidence="1 2">DSM 14472</strain>
    </source>
</reference>
<evidence type="ECO:0000313" key="1">
    <source>
        <dbReference type="EMBL" id="AIQ65767.1"/>
    </source>
</evidence>
<proteinExistence type="predicted"/>
<gene>
    <name evidence="1" type="ORF">PSTEL_24345</name>
</gene>
<organism evidence="1 2">
    <name type="scientific">Paenibacillus stellifer</name>
    <dbReference type="NCBI Taxonomy" id="169760"/>
    <lineage>
        <taxon>Bacteria</taxon>
        <taxon>Bacillati</taxon>
        <taxon>Bacillota</taxon>
        <taxon>Bacilli</taxon>
        <taxon>Bacillales</taxon>
        <taxon>Paenibacillaceae</taxon>
        <taxon>Paenibacillus</taxon>
    </lineage>
</organism>
<evidence type="ECO:0000313" key="2">
    <source>
        <dbReference type="Proteomes" id="UP000029507"/>
    </source>
</evidence>
<dbReference type="AlphaFoldDB" id="A0A089LXW8"/>
<dbReference type="EMBL" id="CP009286">
    <property type="protein sequence ID" value="AIQ65767.1"/>
    <property type="molecule type" value="Genomic_DNA"/>
</dbReference>
<sequence length="148" mass="17070">MLNTSSQEEKDYWAYKRQFEKVEQYDDVAQTYYAKYQLATTSTRKQAYYAYDKVIVPNVTQALAQSKKIKTDNPELAVLHQDYIKGMKAKLEAVILFKKALAPSSPAKFSFVSANNKIKESNKYFTVHLQEVKAYLKKYGIQDDALSD</sequence>
<dbReference type="Proteomes" id="UP000029507">
    <property type="component" value="Chromosome"/>
</dbReference>
<dbReference type="KEGG" id="pste:PSTEL_24345"/>
<dbReference type="RefSeq" id="WP_038699083.1">
    <property type="nucleotide sequence ID" value="NZ_CP009286.1"/>
</dbReference>
<keyword evidence="2" id="KW-1185">Reference proteome</keyword>
<dbReference type="HOGENOM" id="CLU_1757044_0_0_9"/>